<protein>
    <submittedName>
        <fullName evidence="1">Uncharacterized protein</fullName>
    </submittedName>
</protein>
<keyword evidence="2" id="KW-1185">Reference proteome</keyword>
<evidence type="ECO:0000313" key="1">
    <source>
        <dbReference type="EMBL" id="EEI63469.1"/>
    </source>
</evidence>
<dbReference type="EMBL" id="ACHF01000028">
    <property type="protein sequence ID" value="EEI63469.1"/>
    <property type="molecule type" value="Genomic_DNA"/>
</dbReference>
<name>A0ABM9XQL8_9CORY</name>
<evidence type="ECO:0000313" key="2">
    <source>
        <dbReference type="Proteomes" id="UP000006237"/>
    </source>
</evidence>
<dbReference type="Proteomes" id="UP000006237">
    <property type="component" value="Unassembled WGS sequence"/>
</dbReference>
<gene>
    <name evidence="1" type="ORF">HMPREF0293_1110</name>
</gene>
<organism evidence="1 2">
    <name type="scientific">Corynebacterium glucuronolyticum ATCC 51866</name>
    <dbReference type="NCBI Taxonomy" id="548478"/>
    <lineage>
        <taxon>Bacteria</taxon>
        <taxon>Bacillati</taxon>
        <taxon>Actinomycetota</taxon>
        <taxon>Actinomycetes</taxon>
        <taxon>Mycobacteriales</taxon>
        <taxon>Corynebacteriaceae</taxon>
        <taxon>Corynebacterium</taxon>
    </lineage>
</organism>
<proteinExistence type="predicted"/>
<comment type="caution">
    <text evidence="1">The sequence shown here is derived from an EMBL/GenBank/DDBJ whole genome shotgun (WGS) entry which is preliminary data.</text>
</comment>
<reference evidence="1 2" key="1">
    <citation type="submission" date="2009-01" db="EMBL/GenBank/DDBJ databases">
        <authorList>
            <person name="Qin X."/>
            <person name="Bachman B."/>
            <person name="Battles P."/>
            <person name="Bell A."/>
            <person name="Bess C."/>
            <person name="Bickham C."/>
            <person name="Chaboub L."/>
            <person name="Chen D."/>
            <person name="Coyle M."/>
            <person name="Deiros D.R."/>
            <person name="Dinh H."/>
            <person name="Forbes L."/>
            <person name="Fowler G."/>
            <person name="Francisco L."/>
            <person name="Fu Q."/>
            <person name="Gubbala S."/>
            <person name="Hale W."/>
            <person name="Han Y."/>
            <person name="Hemphill L."/>
            <person name="Highlander S.K."/>
            <person name="Hirani K."/>
            <person name="Hogues M."/>
            <person name="Jackson L."/>
            <person name="Jakkamsetti A."/>
            <person name="Javaid M."/>
            <person name="Jiang H."/>
            <person name="Korchina V."/>
            <person name="Kovar C."/>
            <person name="Lara F."/>
            <person name="Lee S."/>
            <person name="Mata R."/>
            <person name="Mathew T."/>
            <person name="Moen C."/>
            <person name="Morales K."/>
            <person name="Munidasa M."/>
            <person name="Nazareth L."/>
            <person name="Ngo R."/>
            <person name="Nguyen L."/>
            <person name="Okwuonu G."/>
            <person name="Ongeri F."/>
            <person name="Patil S."/>
            <person name="Petrosino J."/>
            <person name="Pham C."/>
            <person name="Pham P."/>
            <person name="Pu L.-L."/>
            <person name="Puazo M."/>
            <person name="Raj R."/>
            <person name="Reid J."/>
            <person name="Rouhana J."/>
            <person name="Saada N."/>
            <person name="Shang Y."/>
            <person name="Simmons D."/>
            <person name="Thornton R."/>
            <person name="Warren J."/>
            <person name="Weissenberger G."/>
            <person name="Zhang J."/>
            <person name="Zhang L."/>
            <person name="Zhou C."/>
            <person name="Zhu D."/>
            <person name="Muzny D."/>
            <person name="Worley K."/>
            <person name="Gibbs R."/>
        </authorList>
    </citation>
    <scope>NUCLEOTIDE SEQUENCE [LARGE SCALE GENOMIC DNA]</scope>
    <source>
        <strain evidence="1 2">ATCC 51866</strain>
    </source>
</reference>
<sequence>MEKFSTAPEIDVSGFWCHFFEKRPGETGISCANLLNNGHFL</sequence>
<accession>A0ABM9XQL8</accession>